<proteinExistence type="predicted"/>
<dbReference type="PATRIC" id="fig|1432562.3.peg.2035"/>
<dbReference type="InterPro" id="IPR046237">
    <property type="entry name" value="DUF6270"/>
</dbReference>
<reference evidence="1 2" key="1">
    <citation type="submission" date="2015-04" db="EMBL/GenBank/DDBJ databases">
        <title>Taxonomic description and genome sequence of Salinicoccus sediminis sp. nov., a novel hyper halotolerant bacterium isolated from marine sediment.</title>
        <authorList>
            <person name="Mathan Kumar R."/>
            <person name="Kaur G."/>
            <person name="Kumar N."/>
            <person name="Kumar A."/>
            <person name="Singh N.K."/>
            <person name="Kaur N."/>
            <person name="Mayilraj S."/>
        </authorList>
    </citation>
    <scope>NUCLEOTIDE SEQUENCE [LARGE SCALE GENOMIC DNA]</scope>
    <source>
        <strain evidence="1 2">SV-16</strain>
    </source>
</reference>
<dbReference type="Pfam" id="PF19786">
    <property type="entry name" value="DUF6270"/>
    <property type="match status" value="1"/>
</dbReference>
<gene>
    <name evidence="1" type="ORF">WN59_10250</name>
</gene>
<accession>A0A0M2SJY3</accession>
<dbReference type="RefSeq" id="WP_046516831.1">
    <property type="nucleotide sequence ID" value="NZ_LAYZ01000024.1"/>
</dbReference>
<name>A0A0M2SJY3_9STAP</name>
<comment type="caution">
    <text evidence="1">The sequence shown here is derived from an EMBL/GenBank/DDBJ whole genome shotgun (WGS) entry which is preliminary data.</text>
</comment>
<dbReference type="Proteomes" id="UP000034287">
    <property type="component" value="Unassembled WGS sequence"/>
</dbReference>
<dbReference type="STRING" id="1432562.WN59_10250"/>
<protein>
    <submittedName>
        <fullName evidence="1">Uncharacterized protein</fullName>
    </submittedName>
</protein>
<dbReference type="OrthoDB" id="2385967at2"/>
<keyword evidence="2" id="KW-1185">Reference proteome</keyword>
<dbReference type="AlphaFoldDB" id="A0A0M2SJY3"/>
<dbReference type="EMBL" id="LAYZ01000024">
    <property type="protein sequence ID" value="KKK33971.1"/>
    <property type="molecule type" value="Genomic_DNA"/>
</dbReference>
<evidence type="ECO:0000313" key="1">
    <source>
        <dbReference type="EMBL" id="KKK33971.1"/>
    </source>
</evidence>
<organism evidence="1 2">
    <name type="scientific">Salinicoccus sediminis</name>
    <dbReference type="NCBI Taxonomy" id="1432562"/>
    <lineage>
        <taxon>Bacteria</taxon>
        <taxon>Bacillati</taxon>
        <taxon>Bacillota</taxon>
        <taxon>Bacilli</taxon>
        <taxon>Bacillales</taxon>
        <taxon>Staphylococcaceae</taxon>
        <taxon>Salinicoccus</taxon>
    </lineage>
</organism>
<sequence>MKVDIIGSALVKKLTEFKNFPYKINNFVSGQSLLSLISAPHPVDMVDLETDDIHIISTAYRDFNKSQFNAFRTSESEVLILDLLSELNTVCRFNQGYFNETSMELLRDVPDYTNLSHIEKFRALQDNQDEIFSFLGKYERLIIIKPDIIDDIEADFLNALYGMIQEEFHNHLVLTLPAPPEGKDYFNAPIEYYDSVNFNLKKFTSDNYYDQMLFDEKLEDDELSVFINHIEPREYVYELYKDGQSWKMSDPTTSRFYKFNLKEKGRYRIRVNLTDESVNPRFTQTYKFNPFSSLGDRKINFAEMPPAYDQWLLDYVLEHEAIEAIIGNPFRFPDGYNGVPVIQSTEASDDLTLYQAELFEYVFNRMVDEQSGNDSSAPKPEKKQIFLQTMEKYLSNNKES</sequence>
<evidence type="ECO:0000313" key="2">
    <source>
        <dbReference type="Proteomes" id="UP000034287"/>
    </source>
</evidence>